<keyword evidence="1" id="KW-0472">Membrane</keyword>
<accession>A0ABS5QH34</accession>
<gene>
    <name evidence="2" type="ORF">KHU32_18750</name>
</gene>
<keyword evidence="1" id="KW-1133">Transmembrane helix</keyword>
<dbReference type="Pfam" id="PF20082">
    <property type="entry name" value="DUF6476"/>
    <property type="match status" value="1"/>
</dbReference>
<dbReference type="EMBL" id="JAHCDA010000004">
    <property type="protein sequence ID" value="MBS7812995.1"/>
    <property type="molecule type" value="Genomic_DNA"/>
</dbReference>
<protein>
    <submittedName>
        <fullName evidence="2">Uncharacterized protein</fullName>
    </submittedName>
</protein>
<name>A0ABS5QH34_9PROT</name>
<keyword evidence="3" id="KW-1185">Reference proteome</keyword>
<proteinExistence type="predicted"/>
<feature type="transmembrane region" description="Helical" evidence="1">
    <location>
        <begin position="6"/>
        <end position="27"/>
    </location>
</feature>
<reference evidence="2 3" key="1">
    <citation type="submission" date="2021-05" db="EMBL/GenBank/DDBJ databases">
        <title>Roseococcus sp. XZZS9, whole genome shotgun sequencing project.</title>
        <authorList>
            <person name="Zhao G."/>
            <person name="Shen L."/>
        </authorList>
    </citation>
    <scope>NUCLEOTIDE SEQUENCE [LARGE SCALE GENOMIC DNA]</scope>
    <source>
        <strain evidence="2 3">XZZS9</strain>
    </source>
</reference>
<organism evidence="2 3">
    <name type="scientific">Roseococcus pinisoli</name>
    <dbReference type="NCBI Taxonomy" id="2835040"/>
    <lineage>
        <taxon>Bacteria</taxon>
        <taxon>Pseudomonadati</taxon>
        <taxon>Pseudomonadota</taxon>
        <taxon>Alphaproteobacteria</taxon>
        <taxon>Acetobacterales</taxon>
        <taxon>Roseomonadaceae</taxon>
        <taxon>Roseococcus</taxon>
    </lineage>
</organism>
<sequence>MRALKFLVVTMGVLIVAGTVALVVLLVQRAGRGGGSSLPPMSLELPAGSRIVGIAGAEGRFAVLVQRPDGDRIVFLDARTGRPVGEVIPGAGVPVR</sequence>
<evidence type="ECO:0000256" key="1">
    <source>
        <dbReference type="SAM" id="Phobius"/>
    </source>
</evidence>
<dbReference type="InterPro" id="IPR045519">
    <property type="entry name" value="DUF6476"/>
</dbReference>
<evidence type="ECO:0000313" key="3">
    <source>
        <dbReference type="Proteomes" id="UP000766336"/>
    </source>
</evidence>
<dbReference type="Proteomes" id="UP000766336">
    <property type="component" value="Unassembled WGS sequence"/>
</dbReference>
<evidence type="ECO:0000313" key="2">
    <source>
        <dbReference type="EMBL" id="MBS7812995.1"/>
    </source>
</evidence>
<keyword evidence="1" id="KW-0812">Transmembrane</keyword>
<comment type="caution">
    <text evidence="2">The sequence shown here is derived from an EMBL/GenBank/DDBJ whole genome shotgun (WGS) entry which is preliminary data.</text>
</comment>